<dbReference type="InterPro" id="IPR013780">
    <property type="entry name" value="Glyco_hydro_b"/>
</dbReference>
<dbReference type="OrthoDB" id="9778932at2"/>
<keyword evidence="4" id="KW-1185">Reference proteome</keyword>
<evidence type="ECO:0000256" key="1">
    <source>
        <dbReference type="ARBA" id="ARBA00010837"/>
    </source>
</evidence>
<evidence type="ECO:0000256" key="2">
    <source>
        <dbReference type="ARBA" id="ARBA00022729"/>
    </source>
</evidence>
<dbReference type="Gene3D" id="2.60.40.1180">
    <property type="entry name" value="Golgi alpha-mannosidase II"/>
    <property type="match status" value="1"/>
</dbReference>
<dbReference type="InterPro" id="IPR013783">
    <property type="entry name" value="Ig-like_fold"/>
</dbReference>
<organism evidence="3 4">
    <name type="scientific">Pseudobacter ginsenosidimutans</name>
    <dbReference type="NCBI Taxonomy" id="661488"/>
    <lineage>
        <taxon>Bacteria</taxon>
        <taxon>Pseudomonadati</taxon>
        <taxon>Bacteroidota</taxon>
        <taxon>Chitinophagia</taxon>
        <taxon>Chitinophagales</taxon>
        <taxon>Chitinophagaceae</taxon>
        <taxon>Pseudobacter</taxon>
    </lineage>
</organism>
<evidence type="ECO:0000313" key="4">
    <source>
        <dbReference type="Proteomes" id="UP000293874"/>
    </source>
</evidence>
<dbReference type="Proteomes" id="UP000293874">
    <property type="component" value="Unassembled WGS sequence"/>
</dbReference>
<dbReference type="Pfam" id="PF13199">
    <property type="entry name" value="Glyco_hydro_66"/>
    <property type="match status" value="1"/>
</dbReference>
<dbReference type="PROSITE" id="PS51257">
    <property type="entry name" value="PROKAR_LIPOPROTEIN"/>
    <property type="match status" value="1"/>
</dbReference>
<dbReference type="RefSeq" id="WP_130538668.1">
    <property type="nucleotide sequence ID" value="NZ_CP042431.1"/>
</dbReference>
<dbReference type="Gene3D" id="3.20.20.80">
    <property type="entry name" value="Glycosidases"/>
    <property type="match status" value="1"/>
</dbReference>
<proteinExistence type="inferred from homology"/>
<dbReference type="EMBL" id="SGXA01000001">
    <property type="protein sequence ID" value="RZS74189.1"/>
    <property type="molecule type" value="Genomic_DNA"/>
</dbReference>
<accession>A0A4Q7N0R7</accession>
<keyword evidence="2" id="KW-0732">Signal</keyword>
<dbReference type="AlphaFoldDB" id="A0A4Q7N0R7"/>
<comment type="caution">
    <text evidence="3">The sequence shown here is derived from an EMBL/GenBank/DDBJ whole genome shotgun (WGS) entry which is preliminary data.</text>
</comment>
<dbReference type="CDD" id="cd14745">
    <property type="entry name" value="GH66"/>
    <property type="match status" value="1"/>
</dbReference>
<dbReference type="Gene3D" id="2.60.40.10">
    <property type="entry name" value="Immunoglobulins"/>
    <property type="match status" value="1"/>
</dbReference>
<reference evidence="3 4" key="1">
    <citation type="submission" date="2019-02" db="EMBL/GenBank/DDBJ databases">
        <title>Genomic Encyclopedia of Type Strains, Phase IV (KMG-IV): sequencing the most valuable type-strain genomes for metagenomic binning, comparative biology and taxonomic classification.</title>
        <authorList>
            <person name="Goeker M."/>
        </authorList>
    </citation>
    <scope>NUCLEOTIDE SEQUENCE [LARGE SCALE GENOMIC DNA]</scope>
    <source>
        <strain evidence="3 4">DSM 18116</strain>
    </source>
</reference>
<name>A0A4Q7N0R7_9BACT</name>
<evidence type="ECO:0000313" key="3">
    <source>
        <dbReference type="EMBL" id="RZS74189.1"/>
    </source>
</evidence>
<gene>
    <name evidence="3" type="ORF">EV199_0033</name>
</gene>
<dbReference type="InterPro" id="IPR025092">
    <property type="entry name" value="Glyco_hydro_66"/>
</dbReference>
<dbReference type="InterPro" id="IPR017853">
    <property type="entry name" value="GH"/>
</dbReference>
<dbReference type="SUPFAM" id="SSF51445">
    <property type="entry name" value="(Trans)glycosidases"/>
    <property type="match status" value="1"/>
</dbReference>
<protein>
    <submittedName>
        <fullName evidence="3">Dextranase</fullName>
    </submittedName>
</protein>
<sequence>MRPSAFRSSKYILCAFISGIILWSSCKKDAPKNDPITYGNSFVLTINTDKAVYKPGETVQFSINRPLTGNLKLRYRHLMETVSEAAFTGNSWSWTAPAADFTGYMVDIYETIDGKEKIHASTGIDVSSSWAKFPRYGFLSKYGQLTDTEIKAVMDNLTRHHINGLQFYDWQYKHHMPLAGSPSAPQSVWKDLSNRDVYLSTLRSYIDAAHKSGMQAMFYNLAFGALSDAAADGVQEEWYVFKDQNHTTKDKHPLPLNFFKSDIYLTDAGNTNWQQYIAAKHNDVYQALNFDGFHIDQLGDRGSIYTYNGAALNQAATFKPFIQAMKTASPNKKLLMNAVNQYGQQNQIATAPVDFLYTEVWGPNDEYSHLSNIIRNNNTYSSNTKPTVLAAYMNYNKADQAGYFNTPGVLLTDAVIFAFGGSHLELGEHMLGKEYFPNNNLLMPDELRNAIVRYYDFMVAYENLLRDGGIFNTPVVNCTNGKATINNWPPAKGEVSVVGKEFTNRQVLHLVNFSNANSLEWRDSNGTQAKPAVIDNMELTVSAAKTVKKVWIASPDSNNGVAAALNFTQAGNTITLTVPSLQYWDMIVLEY</sequence>
<comment type="similarity">
    <text evidence="1">Belongs to the glycosyl hydrolase 66 family.</text>
</comment>